<reference evidence="2" key="1">
    <citation type="journal article" date="2023" name="G3 (Bethesda)">
        <title>Genome assembly and association tests identify interacting loci associated with vigor, precocity, and sex in interspecific pistachio rootstocks.</title>
        <authorList>
            <person name="Palmer W."/>
            <person name="Jacygrad E."/>
            <person name="Sagayaradj S."/>
            <person name="Cavanaugh K."/>
            <person name="Han R."/>
            <person name="Bertier L."/>
            <person name="Beede B."/>
            <person name="Kafkas S."/>
            <person name="Golino D."/>
            <person name="Preece J."/>
            <person name="Michelmore R."/>
        </authorList>
    </citation>
    <scope>NUCLEOTIDE SEQUENCE [LARGE SCALE GENOMIC DNA]</scope>
</reference>
<organism evidence="1 2">
    <name type="scientific">Pistacia integerrima</name>
    <dbReference type="NCBI Taxonomy" id="434235"/>
    <lineage>
        <taxon>Eukaryota</taxon>
        <taxon>Viridiplantae</taxon>
        <taxon>Streptophyta</taxon>
        <taxon>Embryophyta</taxon>
        <taxon>Tracheophyta</taxon>
        <taxon>Spermatophyta</taxon>
        <taxon>Magnoliopsida</taxon>
        <taxon>eudicotyledons</taxon>
        <taxon>Gunneridae</taxon>
        <taxon>Pentapetalae</taxon>
        <taxon>rosids</taxon>
        <taxon>malvids</taxon>
        <taxon>Sapindales</taxon>
        <taxon>Anacardiaceae</taxon>
        <taxon>Pistacia</taxon>
    </lineage>
</organism>
<evidence type="ECO:0000313" key="1">
    <source>
        <dbReference type="EMBL" id="KAJ0045533.1"/>
    </source>
</evidence>
<evidence type="ECO:0000313" key="2">
    <source>
        <dbReference type="Proteomes" id="UP001163603"/>
    </source>
</evidence>
<sequence length="391" mass="45308">MLILKKTAIMKGAGDSHSFNYFPILLVSITFLSVTFFGFVLYNEHTTILSKHQEIIQANKESDQDIKRCDIFSGEWVLDNVTHPLYKENECEFLTDWVRCLRNGRQDSLYQNWRWQPRDCFLPKFDGKLLLDKLRGKKLMFVGDSLHYNQWQSMVCMVQSVVPPGKKSVSYPSTYIYRFRAEDYNASIEFYWAPFLVESSADPPNMRDGKRDALIMPESISKGGDIWKEADYLIFNTYIWWIKSPTMKVLRGSFDGGATEYDEIDVYTIYDRTLRTWAKSLDWNNPEGIKCAKETTPILNMSMPVNVGTDHKLFEIAANVTQSMKRPVHFLNITTLSQYRKDAHTSIYGSSAKHNSDSPDAKIDPDCVHWCLPGLPDTWNELIYTQIIFSH</sequence>
<comment type="caution">
    <text evidence="1">The sequence shown here is derived from an EMBL/GenBank/DDBJ whole genome shotgun (WGS) entry which is preliminary data.</text>
</comment>
<proteinExistence type="predicted"/>
<dbReference type="EMBL" id="CM047738">
    <property type="protein sequence ID" value="KAJ0045533.1"/>
    <property type="molecule type" value="Genomic_DNA"/>
</dbReference>
<gene>
    <name evidence="1" type="ORF">Pint_06533</name>
</gene>
<accession>A0ACC0Z5T1</accession>
<keyword evidence="2" id="KW-1185">Reference proteome</keyword>
<dbReference type="Proteomes" id="UP001163603">
    <property type="component" value="Chromosome 3"/>
</dbReference>
<name>A0ACC0Z5T1_9ROSI</name>
<protein>
    <submittedName>
        <fullName evidence="1">Uncharacterized protein</fullName>
    </submittedName>
</protein>